<feature type="active site" evidence="9">
    <location>
        <position position="175"/>
    </location>
</feature>
<keyword evidence="8 9" id="KW-0131">Cell cycle</keyword>
<dbReference type="PROSITE" id="PS51898">
    <property type="entry name" value="TYR_RECOMBINASE"/>
    <property type="match status" value="1"/>
</dbReference>
<evidence type="ECO:0000313" key="12">
    <source>
        <dbReference type="EMBL" id="OAD44514.1"/>
    </source>
</evidence>
<dbReference type="GO" id="GO:0006313">
    <property type="term" value="P:DNA transposition"/>
    <property type="evidence" value="ECO:0007669"/>
    <property type="project" value="UniProtKB-UniRule"/>
</dbReference>
<dbReference type="InterPro" id="IPR044068">
    <property type="entry name" value="CB"/>
</dbReference>
<dbReference type="HAMAP" id="MF_01808">
    <property type="entry name" value="Recomb_XerC_XerD"/>
    <property type="match status" value="1"/>
</dbReference>
<dbReference type="InterPro" id="IPR023009">
    <property type="entry name" value="Tyrosine_recombinase_XerC/XerD"/>
</dbReference>
<keyword evidence="2 9" id="KW-0963">Cytoplasm</keyword>
<evidence type="ECO:0000256" key="4">
    <source>
        <dbReference type="ARBA" id="ARBA00022829"/>
    </source>
</evidence>
<gene>
    <name evidence="9" type="primary">xerC</name>
    <name evidence="12" type="ORF">LPB303_12830</name>
</gene>
<evidence type="ECO:0000259" key="11">
    <source>
        <dbReference type="PROSITE" id="PS51900"/>
    </source>
</evidence>
<comment type="similarity">
    <text evidence="9">Belongs to the 'phage' integrase family. XerC subfamily.</text>
</comment>
<dbReference type="InterPro" id="IPR050090">
    <property type="entry name" value="Tyrosine_recombinase_XerCD"/>
</dbReference>
<dbReference type="GO" id="GO:0005737">
    <property type="term" value="C:cytoplasm"/>
    <property type="evidence" value="ECO:0007669"/>
    <property type="project" value="UniProtKB-SubCell"/>
</dbReference>
<comment type="caution">
    <text evidence="12">The sequence shown here is derived from an EMBL/GenBank/DDBJ whole genome shotgun (WGS) entry which is preliminary data.</text>
</comment>
<comment type="function">
    <text evidence="9">Site-specific tyrosine recombinase, which acts by catalyzing the cutting and rejoining of the recombining DNA molecules. The XerC-XerD complex is essential to convert dimers of the bacterial chromosome into monomers to permit their segregation at cell division. It also contributes to the segregational stability of plasmids.</text>
</comment>
<evidence type="ECO:0000313" key="13">
    <source>
        <dbReference type="Proteomes" id="UP000076923"/>
    </source>
</evidence>
<dbReference type="InterPro" id="IPR011010">
    <property type="entry name" value="DNA_brk_join_enz"/>
</dbReference>
<organism evidence="12 13">
    <name type="scientific">Polaribacter atrinae</name>
    <dbReference type="NCBI Taxonomy" id="1333662"/>
    <lineage>
        <taxon>Bacteria</taxon>
        <taxon>Pseudomonadati</taxon>
        <taxon>Bacteroidota</taxon>
        <taxon>Flavobacteriia</taxon>
        <taxon>Flavobacteriales</taxon>
        <taxon>Flavobacteriaceae</taxon>
    </lineage>
</organism>
<accession>A0A176T9A9</accession>
<evidence type="ECO:0000256" key="8">
    <source>
        <dbReference type="ARBA" id="ARBA00023306"/>
    </source>
</evidence>
<dbReference type="InterPro" id="IPR004107">
    <property type="entry name" value="Integrase_SAM-like_N"/>
</dbReference>
<evidence type="ECO:0000256" key="2">
    <source>
        <dbReference type="ARBA" id="ARBA00022490"/>
    </source>
</evidence>
<dbReference type="Pfam" id="PF00589">
    <property type="entry name" value="Phage_integrase"/>
    <property type="match status" value="1"/>
</dbReference>
<evidence type="ECO:0000256" key="3">
    <source>
        <dbReference type="ARBA" id="ARBA00022618"/>
    </source>
</evidence>
<evidence type="ECO:0000259" key="10">
    <source>
        <dbReference type="PROSITE" id="PS51898"/>
    </source>
</evidence>
<dbReference type="PANTHER" id="PTHR30349:SF77">
    <property type="entry name" value="TYROSINE RECOMBINASE XERC"/>
    <property type="match status" value="1"/>
</dbReference>
<sequence length="301" mass="35157">MRKNLIDPFLEYLTLEKKYSLHTITAYKNDLTSFRDFLETEYSQESLLEVHYPQIRSWIVFLVDTQISNRTINRKVSSLKSFYKFLQKTKRIDLNPLSKHRALKTEKRVQVPFTSKEINAVINQIELEVDADFTSIRNKLIVELFYSTGIRRAELINIKERDVSLSDKTIKVLGKRNKERFVPLLGSVIQTLNQYLKLKQEFTIGLEELFITEKGNKIYETLVYRIINTYFSQVSSKQKKSPHILRHSFATHLLNEGADINSVKELLGHSSLASTQVYTQNSLAVIKKVYNQTHPKSHKKQ</sequence>
<feature type="active site" evidence="9">
    <location>
        <position position="269"/>
    </location>
</feature>
<keyword evidence="6 9" id="KW-0238">DNA-binding</keyword>
<dbReference type="GO" id="GO:0007059">
    <property type="term" value="P:chromosome segregation"/>
    <property type="evidence" value="ECO:0007669"/>
    <property type="project" value="UniProtKB-UniRule"/>
</dbReference>
<feature type="active site" evidence="9">
    <location>
        <position position="243"/>
    </location>
</feature>
<name>A0A176T9A9_9FLAO</name>
<feature type="domain" description="Core-binding (CB)" evidence="11">
    <location>
        <begin position="1"/>
        <end position="87"/>
    </location>
</feature>
<dbReference type="AlphaFoldDB" id="A0A176T9A9"/>
<dbReference type="PANTHER" id="PTHR30349">
    <property type="entry name" value="PHAGE INTEGRASE-RELATED"/>
    <property type="match status" value="1"/>
</dbReference>
<feature type="active site" evidence="9">
    <location>
        <position position="151"/>
    </location>
</feature>
<protein>
    <recommendedName>
        <fullName evidence="9">Tyrosine recombinase XerC</fullName>
    </recommendedName>
</protein>
<dbReference type="STRING" id="1333662.LPB303_12830"/>
<comment type="subcellular location">
    <subcellularLocation>
        <location evidence="1 9">Cytoplasm</location>
    </subcellularLocation>
</comment>
<feature type="domain" description="Tyr recombinase" evidence="10">
    <location>
        <begin position="108"/>
        <end position="291"/>
    </location>
</feature>
<dbReference type="InterPro" id="IPR010998">
    <property type="entry name" value="Integrase_recombinase_N"/>
</dbReference>
<dbReference type="GO" id="GO:0003677">
    <property type="term" value="F:DNA binding"/>
    <property type="evidence" value="ECO:0007669"/>
    <property type="project" value="UniProtKB-UniRule"/>
</dbReference>
<dbReference type="Pfam" id="PF02899">
    <property type="entry name" value="Phage_int_SAM_1"/>
    <property type="match status" value="1"/>
</dbReference>
<keyword evidence="5 9" id="KW-0229">DNA integration</keyword>
<dbReference type="Proteomes" id="UP000076923">
    <property type="component" value="Unassembled WGS sequence"/>
</dbReference>
<keyword evidence="13" id="KW-1185">Reference proteome</keyword>
<dbReference type="GO" id="GO:0009037">
    <property type="term" value="F:tyrosine-based site-specific recombinase activity"/>
    <property type="evidence" value="ECO:0007669"/>
    <property type="project" value="UniProtKB-UniRule"/>
</dbReference>
<dbReference type="EMBL" id="LVWE01000050">
    <property type="protein sequence ID" value="OAD44514.1"/>
    <property type="molecule type" value="Genomic_DNA"/>
</dbReference>
<keyword evidence="3 9" id="KW-0132">Cell division</keyword>
<evidence type="ECO:0000256" key="9">
    <source>
        <dbReference type="HAMAP-Rule" id="MF_01808"/>
    </source>
</evidence>
<evidence type="ECO:0000256" key="7">
    <source>
        <dbReference type="ARBA" id="ARBA00023172"/>
    </source>
</evidence>
<feature type="active site" description="O-(3'-phospho-DNA)-tyrosine intermediate" evidence="9">
    <location>
        <position position="278"/>
    </location>
</feature>
<dbReference type="PROSITE" id="PS51900">
    <property type="entry name" value="CB"/>
    <property type="match status" value="1"/>
</dbReference>
<evidence type="ECO:0000256" key="5">
    <source>
        <dbReference type="ARBA" id="ARBA00022908"/>
    </source>
</evidence>
<comment type="subunit">
    <text evidence="9">Forms a cyclic heterotetrameric complex composed of two molecules of XerC and two molecules of XerD.</text>
</comment>
<reference evidence="12 13" key="1">
    <citation type="submission" date="2016-02" db="EMBL/GenBank/DDBJ databases">
        <title>Draft genome sequence of Polaribacter atrinae KACC17473.</title>
        <authorList>
            <person name="Shin S.-K."/>
            <person name="Yi H."/>
        </authorList>
    </citation>
    <scope>NUCLEOTIDE SEQUENCE [LARGE SCALE GENOMIC DNA]</scope>
    <source>
        <strain evidence="12 13">KACC 17473</strain>
    </source>
</reference>
<dbReference type="InterPro" id="IPR013762">
    <property type="entry name" value="Integrase-like_cat_sf"/>
</dbReference>
<feature type="active site" evidence="9">
    <location>
        <position position="246"/>
    </location>
</feature>
<dbReference type="InterPro" id="IPR002104">
    <property type="entry name" value="Integrase_catalytic"/>
</dbReference>
<keyword evidence="4 9" id="KW-0159">Chromosome partition</keyword>
<evidence type="ECO:0000256" key="1">
    <source>
        <dbReference type="ARBA" id="ARBA00004496"/>
    </source>
</evidence>
<evidence type="ECO:0000256" key="6">
    <source>
        <dbReference type="ARBA" id="ARBA00023125"/>
    </source>
</evidence>
<dbReference type="SUPFAM" id="SSF56349">
    <property type="entry name" value="DNA breaking-rejoining enzymes"/>
    <property type="match status" value="1"/>
</dbReference>
<keyword evidence="7 9" id="KW-0233">DNA recombination</keyword>
<dbReference type="Gene3D" id="1.10.443.10">
    <property type="entry name" value="Intergrase catalytic core"/>
    <property type="match status" value="1"/>
</dbReference>
<dbReference type="GO" id="GO:0051301">
    <property type="term" value="P:cell division"/>
    <property type="evidence" value="ECO:0007669"/>
    <property type="project" value="UniProtKB-KW"/>
</dbReference>
<dbReference type="Gene3D" id="1.10.150.130">
    <property type="match status" value="1"/>
</dbReference>
<proteinExistence type="inferred from homology"/>